<keyword evidence="1" id="KW-0812">Transmembrane</keyword>
<feature type="transmembrane region" description="Helical" evidence="1">
    <location>
        <begin position="6"/>
        <end position="26"/>
    </location>
</feature>
<organism evidence="2 3">
    <name type="scientific">Anatilimnocola aggregata</name>
    <dbReference type="NCBI Taxonomy" id="2528021"/>
    <lineage>
        <taxon>Bacteria</taxon>
        <taxon>Pseudomonadati</taxon>
        <taxon>Planctomycetota</taxon>
        <taxon>Planctomycetia</taxon>
        <taxon>Pirellulales</taxon>
        <taxon>Pirellulaceae</taxon>
        <taxon>Anatilimnocola</taxon>
    </lineage>
</organism>
<evidence type="ECO:0000313" key="3">
    <source>
        <dbReference type="Proteomes" id="UP000315017"/>
    </source>
</evidence>
<name>A0A517Y634_9BACT</name>
<reference evidence="2 3" key="1">
    <citation type="submission" date="2019-02" db="EMBL/GenBank/DDBJ databases">
        <title>Deep-cultivation of Planctomycetes and their phenomic and genomic characterization uncovers novel biology.</title>
        <authorList>
            <person name="Wiegand S."/>
            <person name="Jogler M."/>
            <person name="Boedeker C."/>
            <person name="Pinto D."/>
            <person name="Vollmers J."/>
            <person name="Rivas-Marin E."/>
            <person name="Kohn T."/>
            <person name="Peeters S.H."/>
            <person name="Heuer A."/>
            <person name="Rast P."/>
            <person name="Oberbeckmann S."/>
            <person name="Bunk B."/>
            <person name="Jeske O."/>
            <person name="Meyerdierks A."/>
            <person name="Storesund J.E."/>
            <person name="Kallscheuer N."/>
            <person name="Luecker S."/>
            <person name="Lage O.M."/>
            <person name="Pohl T."/>
            <person name="Merkel B.J."/>
            <person name="Hornburger P."/>
            <person name="Mueller R.-W."/>
            <person name="Bruemmer F."/>
            <person name="Labrenz M."/>
            <person name="Spormann A.M."/>
            <person name="Op den Camp H."/>
            <person name="Overmann J."/>
            <person name="Amann R."/>
            <person name="Jetten M.S.M."/>
            <person name="Mascher T."/>
            <person name="Medema M.H."/>
            <person name="Devos D.P."/>
            <person name="Kaster A.-K."/>
            <person name="Ovreas L."/>
            <person name="Rohde M."/>
            <person name="Galperin M.Y."/>
            <person name="Jogler C."/>
        </authorList>
    </citation>
    <scope>NUCLEOTIDE SEQUENCE [LARGE SCALE GENOMIC DNA]</scope>
    <source>
        <strain evidence="2 3">ETA_A8</strain>
    </source>
</reference>
<evidence type="ECO:0000256" key="1">
    <source>
        <dbReference type="SAM" id="Phobius"/>
    </source>
</evidence>
<keyword evidence="1" id="KW-1133">Transmembrane helix</keyword>
<dbReference type="RefSeq" id="WP_145085072.1">
    <property type="nucleotide sequence ID" value="NZ_CP036274.1"/>
</dbReference>
<proteinExistence type="predicted"/>
<sequence length="84" mass="9715">MTNRVPLIIAIVLLLLPVLYVGSYLANVRPRPVLVPFTLPSGKVARLVSHYRFGIEYSERIYWPLEQVDRKLRPRAWVENETGP</sequence>
<dbReference type="EMBL" id="CP036274">
    <property type="protein sequence ID" value="QDU25695.1"/>
    <property type="molecule type" value="Genomic_DNA"/>
</dbReference>
<keyword evidence="1" id="KW-0472">Membrane</keyword>
<accession>A0A517Y634</accession>
<protein>
    <submittedName>
        <fullName evidence="2">Uncharacterized protein</fullName>
    </submittedName>
</protein>
<evidence type="ECO:0000313" key="2">
    <source>
        <dbReference type="EMBL" id="QDU25695.1"/>
    </source>
</evidence>
<gene>
    <name evidence="2" type="ORF">ETAA8_07650</name>
</gene>
<dbReference type="KEGG" id="aagg:ETAA8_07650"/>
<dbReference type="AlphaFoldDB" id="A0A517Y634"/>
<dbReference type="Proteomes" id="UP000315017">
    <property type="component" value="Chromosome"/>
</dbReference>
<keyword evidence="3" id="KW-1185">Reference proteome</keyword>